<evidence type="ECO:0000313" key="2">
    <source>
        <dbReference type="EMBL" id="EQD47804.1"/>
    </source>
</evidence>
<reference evidence="2" key="1">
    <citation type="submission" date="2013-08" db="EMBL/GenBank/DDBJ databases">
        <authorList>
            <person name="Mendez C."/>
            <person name="Richter M."/>
            <person name="Ferrer M."/>
            <person name="Sanchez J."/>
        </authorList>
    </citation>
    <scope>NUCLEOTIDE SEQUENCE</scope>
</reference>
<organism evidence="2">
    <name type="scientific">mine drainage metagenome</name>
    <dbReference type="NCBI Taxonomy" id="410659"/>
    <lineage>
        <taxon>unclassified sequences</taxon>
        <taxon>metagenomes</taxon>
        <taxon>ecological metagenomes</taxon>
    </lineage>
</organism>
<name>T1B4R7_9ZZZZ</name>
<evidence type="ECO:0000256" key="1">
    <source>
        <dbReference type="SAM" id="MobiDB-lite"/>
    </source>
</evidence>
<proteinExistence type="predicted"/>
<dbReference type="AlphaFoldDB" id="T1B4R7"/>
<gene>
    <name evidence="2" type="ORF">B1B_12158</name>
</gene>
<reference evidence="2" key="2">
    <citation type="journal article" date="2014" name="ISME J.">
        <title>Microbial stratification in low pH oxic and suboxic macroscopic growths along an acid mine drainage.</title>
        <authorList>
            <person name="Mendez-Garcia C."/>
            <person name="Mesa V."/>
            <person name="Sprenger R.R."/>
            <person name="Richter M."/>
            <person name="Diez M.S."/>
            <person name="Solano J."/>
            <person name="Bargiela R."/>
            <person name="Golyshina O.V."/>
            <person name="Manteca A."/>
            <person name="Ramos J.L."/>
            <person name="Gallego J.R."/>
            <person name="Llorente I."/>
            <person name="Martins Dos Santos V.A."/>
            <person name="Jensen O.N."/>
            <person name="Pelaez A.I."/>
            <person name="Sanchez J."/>
            <person name="Ferrer M."/>
        </authorList>
    </citation>
    <scope>NUCLEOTIDE SEQUENCE</scope>
</reference>
<protein>
    <submittedName>
        <fullName evidence="2">Transposase</fullName>
    </submittedName>
</protein>
<feature type="compositionally biased region" description="Basic and acidic residues" evidence="1">
    <location>
        <begin position="35"/>
        <end position="45"/>
    </location>
</feature>
<accession>T1B4R7</accession>
<sequence length="85" mass="9962">MRVSQDDRNLIILSSTGEDVRHALLTGETGQCRFDSSHHRPEEKNLPAPSHSEDLPPQYDPRWEKEEVERRDLALYDHVEQEVLR</sequence>
<dbReference type="EMBL" id="AUZY01007951">
    <property type="protein sequence ID" value="EQD47804.1"/>
    <property type="molecule type" value="Genomic_DNA"/>
</dbReference>
<feature type="region of interest" description="Disordered" evidence="1">
    <location>
        <begin position="31"/>
        <end position="62"/>
    </location>
</feature>
<comment type="caution">
    <text evidence="2">The sequence shown here is derived from an EMBL/GenBank/DDBJ whole genome shotgun (WGS) entry which is preliminary data.</text>
</comment>